<proteinExistence type="inferred from homology"/>
<keyword evidence="5" id="KW-0472">Membrane</keyword>
<dbReference type="PANTHER" id="PTHR35789:SF1">
    <property type="entry name" value="SPORE GERMINATION PROTEIN B3"/>
    <property type="match status" value="1"/>
</dbReference>
<gene>
    <name evidence="10" type="ORF">GCM10010912_01110</name>
</gene>
<dbReference type="Pfam" id="PF25198">
    <property type="entry name" value="Spore_GerAC_N"/>
    <property type="match status" value="1"/>
</dbReference>
<sequence length="365" mass="41149">MRRMLAIVVVICLLAGCESDERILEQMALVQTSAYDLLENNKIRVLSSIPVIEPDSDVQRQLLTAENDSIKEARLIFSRETDLTVVSGQMRNTLFGISIAKAGLARYIDTLLRDPSIALGVKVTVVNGGAGELLSKNYKSHLDTGRYIDHLLEKEASVNSIPKATLYEFSRDYNDDGVDPVAPMVKDAGEKATIDGIALFNKDRYVMRIPARNGLIFALMKNNLKQGEIALNMGEVEGRKLVVMFSSLLSKRKVKVHHLEGERFSADIHVNVRGSILEYTGQEDLTDTDQRKKLEEDIAAHVTARAEKMIQDMQRNKVDSLGIGQYVRNSLSYKRWKATEWKDVYPRVKINCRVKVKIKDYGKYI</sequence>
<evidence type="ECO:0000259" key="9">
    <source>
        <dbReference type="Pfam" id="PF25198"/>
    </source>
</evidence>
<keyword evidence="6" id="KW-0564">Palmitate</keyword>
<evidence type="ECO:0000256" key="5">
    <source>
        <dbReference type="ARBA" id="ARBA00023136"/>
    </source>
</evidence>
<dbReference type="GO" id="GO:0009847">
    <property type="term" value="P:spore germination"/>
    <property type="evidence" value="ECO:0007669"/>
    <property type="project" value="InterPro"/>
</dbReference>
<dbReference type="PROSITE" id="PS51257">
    <property type="entry name" value="PROKAR_LIPOPROTEIN"/>
    <property type="match status" value="1"/>
</dbReference>
<feature type="domain" description="Spore germination GerAC-like C-terminal" evidence="8">
    <location>
        <begin position="195"/>
        <end position="362"/>
    </location>
</feature>
<dbReference type="InterPro" id="IPR008844">
    <property type="entry name" value="Spore_GerAC-like"/>
</dbReference>
<keyword evidence="3" id="KW-0309">Germination</keyword>
<name>A0A917BV22_9BACL</name>
<reference evidence="10" key="2">
    <citation type="submission" date="2020-09" db="EMBL/GenBank/DDBJ databases">
        <authorList>
            <person name="Sun Q."/>
            <person name="Zhou Y."/>
        </authorList>
    </citation>
    <scope>NUCLEOTIDE SEQUENCE</scope>
    <source>
        <strain evidence="10">CGMCC 1.16134</strain>
    </source>
</reference>
<dbReference type="NCBIfam" id="TIGR02887">
    <property type="entry name" value="spore_ger_x_C"/>
    <property type="match status" value="1"/>
</dbReference>
<evidence type="ECO:0000256" key="2">
    <source>
        <dbReference type="ARBA" id="ARBA00007886"/>
    </source>
</evidence>
<accession>A0A917BV22</accession>
<organism evidence="10 11">
    <name type="scientific">Paenibacillus albidus</name>
    <dbReference type="NCBI Taxonomy" id="2041023"/>
    <lineage>
        <taxon>Bacteria</taxon>
        <taxon>Bacillati</taxon>
        <taxon>Bacillota</taxon>
        <taxon>Bacilli</taxon>
        <taxon>Bacillales</taxon>
        <taxon>Paenibacillaceae</taxon>
        <taxon>Paenibacillus</taxon>
    </lineage>
</organism>
<evidence type="ECO:0000256" key="7">
    <source>
        <dbReference type="ARBA" id="ARBA00023288"/>
    </source>
</evidence>
<evidence type="ECO:0000256" key="3">
    <source>
        <dbReference type="ARBA" id="ARBA00022544"/>
    </source>
</evidence>
<protein>
    <submittedName>
        <fullName evidence="10">Germination protein XA</fullName>
    </submittedName>
</protein>
<evidence type="ECO:0000256" key="4">
    <source>
        <dbReference type="ARBA" id="ARBA00022729"/>
    </source>
</evidence>
<evidence type="ECO:0000256" key="1">
    <source>
        <dbReference type="ARBA" id="ARBA00004635"/>
    </source>
</evidence>
<dbReference type="AlphaFoldDB" id="A0A917BV22"/>
<dbReference type="Pfam" id="PF05504">
    <property type="entry name" value="Spore_GerAC"/>
    <property type="match status" value="1"/>
</dbReference>
<comment type="caution">
    <text evidence="10">The sequence shown here is derived from an EMBL/GenBank/DDBJ whole genome shotgun (WGS) entry which is preliminary data.</text>
</comment>
<dbReference type="Gene3D" id="3.30.300.210">
    <property type="entry name" value="Nutrient germinant receptor protein C, domain 3"/>
    <property type="match status" value="1"/>
</dbReference>
<dbReference type="InterPro" id="IPR046953">
    <property type="entry name" value="Spore_GerAC-like_C"/>
</dbReference>
<keyword evidence="4" id="KW-0732">Signal</keyword>
<evidence type="ECO:0000259" key="8">
    <source>
        <dbReference type="Pfam" id="PF05504"/>
    </source>
</evidence>
<evidence type="ECO:0000256" key="6">
    <source>
        <dbReference type="ARBA" id="ARBA00023139"/>
    </source>
</evidence>
<dbReference type="EMBL" id="BMKR01000001">
    <property type="protein sequence ID" value="GGF59678.1"/>
    <property type="molecule type" value="Genomic_DNA"/>
</dbReference>
<dbReference type="GO" id="GO:0016020">
    <property type="term" value="C:membrane"/>
    <property type="evidence" value="ECO:0007669"/>
    <property type="project" value="UniProtKB-SubCell"/>
</dbReference>
<keyword evidence="11" id="KW-1185">Reference proteome</keyword>
<comment type="similarity">
    <text evidence="2">Belongs to the GerABKC lipoprotein family.</text>
</comment>
<evidence type="ECO:0000313" key="10">
    <source>
        <dbReference type="EMBL" id="GGF59678.1"/>
    </source>
</evidence>
<dbReference type="PANTHER" id="PTHR35789">
    <property type="entry name" value="SPORE GERMINATION PROTEIN B3"/>
    <property type="match status" value="1"/>
</dbReference>
<keyword evidence="7" id="KW-0449">Lipoprotein</keyword>
<reference evidence="10" key="1">
    <citation type="journal article" date="2014" name="Int. J. Syst. Evol. Microbiol.">
        <title>Complete genome sequence of Corynebacterium casei LMG S-19264T (=DSM 44701T), isolated from a smear-ripened cheese.</title>
        <authorList>
            <consortium name="US DOE Joint Genome Institute (JGI-PGF)"/>
            <person name="Walter F."/>
            <person name="Albersmeier A."/>
            <person name="Kalinowski J."/>
            <person name="Ruckert C."/>
        </authorList>
    </citation>
    <scope>NUCLEOTIDE SEQUENCE</scope>
    <source>
        <strain evidence="10">CGMCC 1.16134</strain>
    </source>
</reference>
<evidence type="ECO:0000313" key="11">
    <source>
        <dbReference type="Proteomes" id="UP000637643"/>
    </source>
</evidence>
<comment type="subcellular location">
    <subcellularLocation>
        <location evidence="1">Membrane</location>
        <topology evidence="1">Lipid-anchor</topology>
    </subcellularLocation>
</comment>
<dbReference type="Proteomes" id="UP000637643">
    <property type="component" value="Unassembled WGS sequence"/>
</dbReference>
<dbReference type="InterPro" id="IPR038501">
    <property type="entry name" value="Spore_GerAC_C_sf"/>
</dbReference>
<feature type="domain" description="Spore germination protein N-terminal" evidence="9">
    <location>
        <begin position="20"/>
        <end position="186"/>
    </location>
</feature>
<dbReference type="InterPro" id="IPR057336">
    <property type="entry name" value="GerAC_N"/>
</dbReference>